<dbReference type="PANTHER" id="PTHR44329:SF214">
    <property type="entry name" value="PROTEIN KINASE DOMAIN-CONTAINING PROTEIN"/>
    <property type="match status" value="1"/>
</dbReference>
<dbReference type="InterPro" id="IPR000719">
    <property type="entry name" value="Prot_kinase_dom"/>
</dbReference>
<keyword evidence="2" id="KW-0472">Membrane</keyword>
<feature type="region of interest" description="Disordered" evidence="1">
    <location>
        <begin position="966"/>
        <end position="1017"/>
    </location>
</feature>
<feature type="transmembrane region" description="Helical" evidence="2">
    <location>
        <begin position="334"/>
        <end position="358"/>
    </location>
</feature>
<keyword evidence="2" id="KW-0812">Transmembrane</keyword>
<dbReference type="GO" id="GO:0005524">
    <property type="term" value="F:ATP binding"/>
    <property type="evidence" value="ECO:0007669"/>
    <property type="project" value="InterPro"/>
</dbReference>
<dbReference type="InterPro" id="IPR008271">
    <property type="entry name" value="Ser/Thr_kinase_AS"/>
</dbReference>
<feature type="compositionally biased region" description="Low complexity" evidence="1">
    <location>
        <begin position="488"/>
        <end position="499"/>
    </location>
</feature>
<feature type="compositionally biased region" description="Polar residues" evidence="1">
    <location>
        <begin position="460"/>
        <end position="469"/>
    </location>
</feature>
<evidence type="ECO:0000313" key="6">
    <source>
        <dbReference type="Proteomes" id="UP000075714"/>
    </source>
</evidence>
<feature type="signal peptide" evidence="3">
    <location>
        <begin position="1"/>
        <end position="27"/>
    </location>
</feature>
<feature type="compositionally biased region" description="Low complexity" evidence="1">
    <location>
        <begin position="966"/>
        <end position="975"/>
    </location>
</feature>
<feature type="region of interest" description="Disordered" evidence="1">
    <location>
        <begin position="408"/>
        <end position="575"/>
    </location>
</feature>
<feature type="compositionally biased region" description="Pro residues" evidence="1">
    <location>
        <begin position="274"/>
        <end position="286"/>
    </location>
</feature>
<dbReference type="Gene3D" id="3.30.200.20">
    <property type="entry name" value="Phosphorylase Kinase, domain 1"/>
    <property type="match status" value="2"/>
</dbReference>
<dbReference type="Gene3D" id="1.10.510.10">
    <property type="entry name" value="Transferase(Phosphotransferase) domain 1"/>
    <property type="match status" value="1"/>
</dbReference>
<evidence type="ECO:0000313" key="5">
    <source>
        <dbReference type="EMBL" id="KXZ47201.1"/>
    </source>
</evidence>
<keyword evidence="6" id="KW-1185">Reference proteome</keyword>
<evidence type="ECO:0000256" key="1">
    <source>
        <dbReference type="SAM" id="MobiDB-lite"/>
    </source>
</evidence>
<organism evidence="5 6">
    <name type="scientific">Gonium pectorale</name>
    <name type="common">Green alga</name>
    <dbReference type="NCBI Taxonomy" id="33097"/>
    <lineage>
        <taxon>Eukaryota</taxon>
        <taxon>Viridiplantae</taxon>
        <taxon>Chlorophyta</taxon>
        <taxon>core chlorophytes</taxon>
        <taxon>Chlorophyceae</taxon>
        <taxon>CS clade</taxon>
        <taxon>Chlamydomonadales</taxon>
        <taxon>Volvocaceae</taxon>
        <taxon>Gonium</taxon>
    </lineage>
</organism>
<dbReference type="Proteomes" id="UP000075714">
    <property type="component" value="Unassembled WGS sequence"/>
</dbReference>
<feature type="domain" description="Protein kinase" evidence="4">
    <location>
        <begin position="580"/>
        <end position="950"/>
    </location>
</feature>
<dbReference type="PANTHER" id="PTHR44329">
    <property type="entry name" value="SERINE/THREONINE-PROTEIN KINASE TNNI3K-RELATED"/>
    <property type="match status" value="1"/>
</dbReference>
<feature type="compositionally biased region" description="Low complexity" evidence="1">
    <location>
        <begin position="988"/>
        <end position="1003"/>
    </location>
</feature>
<gene>
    <name evidence="5" type="ORF">GPECTOR_37g207</name>
</gene>
<dbReference type="Pfam" id="PF07714">
    <property type="entry name" value="PK_Tyr_Ser-Thr"/>
    <property type="match status" value="1"/>
</dbReference>
<dbReference type="EMBL" id="LSYV01000038">
    <property type="protein sequence ID" value="KXZ47201.1"/>
    <property type="molecule type" value="Genomic_DNA"/>
</dbReference>
<comment type="caution">
    <text evidence="5">The sequence shown here is derived from an EMBL/GenBank/DDBJ whole genome shotgun (WGS) entry which is preliminary data.</text>
</comment>
<keyword evidence="2" id="KW-1133">Transmembrane helix</keyword>
<feature type="chain" id="PRO_5007561987" description="Protein kinase domain-containing protein" evidence="3">
    <location>
        <begin position="28"/>
        <end position="1196"/>
    </location>
</feature>
<dbReference type="PROSITE" id="PS50011">
    <property type="entry name" value="PROTEIN_KINASE_DOM"/>
    <property type="match status" value="1"/>
</dbReference>
<feature type="compositionally biased region" description="Low complexity" evidence="1">
    <location>
        <begin position="303"/>
        <end position="312"/>
    </location>
</feature>
<name>A0A150GBH7_GONPE</name>
<dbReference type="SMART" id="SM00220">
    <property type="entry name" value="S_TKc"/>
    <property type="match status" value="1"/>
</dbReference>
<keyword evidence="3" id="KW-0732">Signal</keyword>
<dbReference type="InterPro" id="IPR011009">
    <property type="entry name" value="Kinase-like_dom_sf"/>
</dbReference>
<evidence type="ECO:0000256" key="3">
    <source>
        <dbReference type="SAM" id="SignalP"/>
    </source>
</evidence>
<feature type="compositionally biased region" description="Low complexity" evidence="1">
    <location>
        <begin position="1077"/>
        <end position="1086"/>
    </location>
</feature>
<dbReference type="PROSITE" id="PS00108">
    <property type="entry name" value="PROTEIN_KINASE_ST"/>
    <property type="match status" value="1"/>
</dbReference>
<feature type="region of interest" description="Disordered" evidence="1">
    <location>
        <begin position="1147"/>
        <end position="1196"/>
    </location>
</feature>
<proteinExistence type="predicted"/>
<feature type="compositionally biased region" description="Low complexity" evidence="1">
    <location>
        <begin position="659"/>
        <end position="670"/>
    </location>
</feature>
<dbReference type="GO" id="GO:0004674">
    <property type="term" value="F:protein serine/threonine kinase activity"/>
    <property type="evidence" value="ECO:0007669"/>
    <property type="project" value="TreeGrafter"/>
</dbReference>
<evidence type="ECO:0000256" key="2">
    <source>
        <dbReference type="SAM" id="Phobius"/>
    </source>
</evidence>
<evidence type="ECO:0000259" key="4">
    <source>
        <dbReference type="PROSITE" id="PS50011"/>
    </source>
</evidence>
<dbReference type="InterPro" id="IPR051681">
    <property type="entry name" value="Ser/Thr_Kinases-Pseudokinases"/>
</dbReference>
<accession>A0A150GBH7</accession>
<feature type="region of interest" description="Disordered" evidence="1">
    <location>
        <begin position="274"/>
        <end position="327"/>
    </location>
</feature>
<dbReference type="AlphaFoldDB" id="A0A150GBH7"/>
<feature type="region of interest" description="Disordered" evidence="1">
    <location>
        <begin position="628"/>
        <end position="688"/>
    </location>
</feature>
<feature type="compositionally biased region" description="Pro residues" evidence="1">
    <location>
        <begin position="1087"/>
        <end position="1097"/>
    </location>
</feature>
<feature type="compositionally biased region" description="Gly residues" evidence="1">
    <location>
        <begin position="1147"/>
        <end position="1168"/>
    </location>
</feature>
<feature type="compositionally biased region" description="Pro residues" evidence="1">
    <location>
        <begin position="639"/>
        <end position="652"/>
    </location>
</feature>
<reference evidence="6" key="1">
    <citation type="journal article" date="2016" name="Nat. Commun.">
        <title>The Gonium pectorale genome demonstrates co-option of cell cycle regulation during the evolution of multicellularity.</title>
        <authorList>
            <person name="Hanschen E.R."/>
            <person name="Marriage T.N."/>
            <person name="Ferris P.J."/>
            <person name="Hamaji T."/>
            <person name="Toyoda A."/>
            <person name="Fujiyama A."/>
            <person name="Neme R."/>
            <person name="Noguchi H."/>
            <person name="Minakuchi Y."/>
            <person name="Suzuki M."/>
            <person name="Kawai-Toyooka H."/>
            <person name="Smith D.R."/>
            <person name="Sparks H."/>
            <person name="Anderson J."/>
            <person name="Bakaric R."/>
            <person name="Luria V."/>
            <person name="Karger A."/>
            <person name="Kirschner M.W."/>
            <person name="Durand P.M."/>
            <person name="Michod R.E."/>
            <person name="Nozaki H."/>
            <person name="Olson B.J."/>
        </authorList>
    </citation>
    <scope>NUCLEOTIDE SEQUENCE [LARGE SCALE GENOMIC DNA]</scope>
    <source>
        <strain evidence="6">NIES-2863</strain>
    </source>
</reference>
<sequence>MCRIDQLVKLLLATLTFLANTERFVKANSLPASTVVCRNGPELAAALANPSVDEALLPNDLVLKASDWAGVPVPAIVSRNLTLLGDADKAVALDLGFVRGQVRLVNGVTLTLRNIAVANYRAGSFIQAPSFDLLLPAAPGEQATILFDGGGIIFRMCFPLSIALQAAALLKVRAPGIPGSNTWVLPDPPPPSCDGSGAAGVPTLERCFAYAARYTDVAIAGLDVAPNGSPVANGYLIHFVNVLAPCVEQYSDECLALGPLACVLYTNSLTSTPAPPHPPLLPPGPSAGPAAAGGTAGPGPPGQAGASLMPPVGFGGSVPGPSPAGDSARKRRQLAIALGCALGGSLLLAAAAGALLAWRGARGRSGRGGLKAPPGSWASFGSNVRARPASHDGPMAVFVSLGDESAGHGDRNAYAPQPDGGACAAATRSDLGPPTEAAAAWAGRKPGLERHPSQKLVSPLTPQRGNVQMGTRVAPVSAPRSWRALQVGAETEAAGGATPDRADVGAGADGGDGAADKRRPGGGDDGAGPDGNGHGDAGGVDAAEAAAGGGGGPDREEGDGVVGSPEGAADDDGAASDQVSLLPTVLGKGACGRVYEGLFKGELVAVKVILSDDLESLFGMWEAQPLAPAPPGAQQAAPVPLPQPVPPASPRSPPERRAAAPAGEGPIPARAHGDPNGPLPDEQQQPLGSPFDARAAEAAQEGGGGMEADPCPAPNPQAAAMERAGARQLRLFAAEVAVLGRCDHPNVVRLLAACLTPPRLCLVMERCETSLERLVFGAGGAGGVALLPLPTLLHIAIQICQGLEYLHPTIVHRDLKPANVLINGADTDRPVAKLADFGLARISAITLATRHPDAGTVECYDINNYVVTHHADMYALGVLLWAMLTGQQPWKDHTVAAVAYKVASLGERLPLDHLPDRRCPPQLRRLIRQCWEADPLRRPAAAEAVKELFLVHRELLAAARQRGQDAARAGSGARAPVSGDEAPEARPRGGAAAAPATPVPAATSPRHGGGGPPVLLSAVSEISGSGAGGAGGGGFFASSGSAATGALPSATTHPSATDASFPPSGSLRATDARVEASPGSGRGQPRGPSPSLRPPPRGLAVMRKESATGDYDHEIREEASDSRLHGNGLLPFAGVLPFRLPYAAHGGGGDGGDGGGDGRGRGPGGRGGPSRSASSSCVSEGELARQLGSVMLELEA</sequence>
<dbReference type="InterPro" id="IPR001245">
    <property type="entry name" value="Ser-Thr/Tyr_kinase_cat_dom"/>
</dbReference>
<protein>
    <recommendedName>
        <fullName evidence="4">Protein kinase domain-containing protein</fullName>
    </recommendedName>
</protein>
<dbReference type="SUPFAM" id="SSF56112">
    <property type="entry name" value="Protein kinase-like (PK-like)"/>
    <property type="match status" value="1"/>
</dbReference>
<feature type="region of interest" description="Disordered" evidence="1">
    <location>
        <begin position="1042"/>
        <end position="1098"/>
    </location>
</feature>
<feature type="compositionally biased region" description="Gly residues" evidence="1">
    <location>
        <begin position="523"/>
        <end position="538"/>
    </location>
</feature>